<name>A0ABS7X942_9GAMM</name>
<feature type="signal peptide" evidence="2">
    <location>
        <begin position="1"/>
        <end position="23"/>
    </location>
</feature>
<dbReference type="Proteomes" id="UP000663814">
    <property type="component" value="Unassembled WGS sequence"/>
</dbReference>
<feature type="chain" id="PRO_5046701231" evidence="2">
    <location>
        <begin position="24"/>
        <end position="86"/>
    </location>
</feature>
<gene>
    <name evidence="3" type="ORF">I4W93_010725</name>
</gene>
<protein>
    <submittedName>
        <fullName evidence="3">Uncharacterized protein</fullName>
    </submittedName>
</protein>
<feature type="compositionally biased region" description="Basic and acidic residues" evidence="1">
    <location>
        <begin position="74"/>
        <end position="86"/>
    </location>
</feature>
<evidence type="ECO:0000313" key="3">
    <source>
        <dbReference type="EMBL" id="MBZ9612068.1"/>
    </source>
</evidence>
<evidence type="ECO:0000313" key="4">
    <source>
        <dbReference type="Proteomes" id="UP000663814"/>
    </source>
</evidence>
<feature type="region of interest" description="Disordered" evidence="1">
    <location>
        <begin position="64"/>
        <end position="86"/>
    </location>
</feature>
<comment type="caution">
    <text evidence="3">The sequence shown here is derived from an EMBL/GenBank/DDBJ whole genome shotgun (WGS) entry which is preliminary data.</text>
</comment>
<keyword evidence="4" id="KW-1185">Reference proteome</keyword>
<organism evidence="3 4">
    <name type="scientific">Rheinheimera maricola</name>
    <dbReference type="NCBI Taxonomy" id="2793282"/>
    <lineage>
        <taxon>Bacteria</taxon>
        <taxon>Pseudomonadati</taxon>
        <taxon>Pseudomonadota</taxon>
        <taxon>Gammaproteobacteria</taxon>
        <taxon>Chromatiales</taxon>
        <taxon>Chromatiaceae</taxon>
        <taxon>Rheinheimera</taxon>
    </lineage>
</organism>
<evidence type="ECO:0000256" key="2">
    <source>
        <dbReference type="SAM" id="SignalP"/>
    </source>
</evidence>
<accession>A0ABS7X942</accession>
<dbReference type="EMBL" id="JAERPS020000003">
    <property type="protein sequence ID" value="MBZ9612068.1"/>
    <property type="molecule type" value="Genomic_DNA"/>
</dbReference>
<dbReference type="RefSeq" id="WP_205310923.1">
    <property type="nucleotide sequence ID" value="NZ_JAERPS020000003.1"/>
</dbReference>
<keyword evidence="2" id="KW-0732">Signal</keyword>
<evidence type="ECO:0000256" key="1">
    <source>
        <dbReference type="SAM" id="MobiDB-lite"/>
    </source>
</evidence>
<reference evidence="3 4" key="1">
    <citation type="submission" date="2021-08" db="EMBL/GenBank/DDBJ databases">
        <title>Rheinheimera aquimaris sp. nov., isolated from seawater of the East Sea in Korea.</title>
        <authorList>
            <person name="Kim K.H."/>
            <person name="Wenting R."/>
            <person name="Kim K.R."/>
            <person name="Jeon C.O."/>
        </authorList>
    </citation>
    <scope>NUCLEOTIDE SEQUENCE [LARGE SCALE GENOMIC DNA]</scope>
    <source>
        <strain evidence="3 4">MA-13</strain>
    </source>
</reference>
<proteinExistence type="predicted"/>
<sequence length="86" mass="9354">MKTVTKISLATTIMLALSLPVHANTVTEMLTDIVTSQLTELSSNIKQQAKTALEKTATELFFSSGDEQAAQHVAEQKNEESTDKTN</sequence>